<name>A0A0L7KPG0_OPEBR</name>
<dbReference type="STRING" id="104452.A0A0L7KPG0"/>
<reference evidence="1 2" key="1">
    <citation type="journal article" date="2015" name="Genome Biol. Evol.">
        <title>The genome of winter moth (Operophtera brumata) provides a genomic perspective on sexual dimorphism and phenology.</title>
        <authorList>
            <person name="Derks M.F."/>
            <person name="Smit S."/>
            <person name="Salis L."/>
            <person name="Schijlen E."/>
            <person name="Bossers A."/>
            <person name="Mateman C."/>
            <person name="Pijl A.S."/>
            <person name="de Ridder D."/>
            <person name="Groenen M.A."/>
            <person name="Visser M.E."/>
            <person name="Megens H.J."/>
        </authorList>
    </citation>
    <scope>NUCLEOTIDE SEQUENCE [LARGE SCALE GENOMIC DNA]</scope>
    <source>
        <strain evidence="1">WM2013NL</strain>
        <tissue evidence="1">Head and thorax</tissue>
    </source>
</reference>
<evidence type="ECO:0000313" key="2">
    <source>
        <dbReference type="Proteomes" id="UP000037510"/>
    </source>
</evidence>
<organism evidence="1 2">
    <name type="scientific">Operophtera brumata</name>
    <name type="common">Winter moth</name>
    <name type="synonym">Phalaena brumata</name>
    <dbReference type="NCBI Taxonomy" id="104452"/>
    <lineage>
        <taxon>Eukaryota</taxon>
        <taxon>Metazoa</taxon>
        <taxon>Ecdysozoa</taxon>
        <taxon>Arthropoda</taxon>
        <taxon>Hexapoda</taxon>
        <taxon>Insecta</taxon>
        <taxon>Pterygota</taxon>
        <taxon>Neoptera</taxon>
        <taxon>Endopterygota</taxon>
        <taxon>Lepidoptera</taxon>
        <taxon>Glossata</taxon>
        <taxon>Ditrysia</taxon>
        <taxon>Geometroidea</taxon>
        <taxon>Geometridae</taxon>
        <taxon>Larentiinae</taxon>
        <taxon>Operophtera</taxon>
    </lineage>
</organism>
<proteinExistence type="predicted"/>
<comment type="caution">
    <text evidence="1">The sequence shown here is derived from an EMBL/GenBank/DDBJ whole genome shotgun (WGS) entry which is preliminary data.</text>
</comment>
<dbReference type="AlphaFoldDB" id="A0A0L7KPG0"/>
<evidence type="ECO:0000313" key="1">
    <source>
        <dbReference type="EMBL" id="KOB65005.1"/>
    </source>
</evidence>
<keyword evidence="2" id="KW-1185">Reference proteome</keyword>
<sequence>MSGPDEQDDFIFRPQHHLDAKWLNPDLQDALHSPEALCTLFNSLLQDREIYFEAGNGLVNAAGITAKLGDSGKYYCGLRILTCTCCDGLCGPHSGCACSPCTALSAEEEHRISLQNQLIAPPPASQVIDDLKWKLDPGPECLQNLMDSLVWEQRVRAINTAVTCPIISQIRRLIVLCNRHLVAVISSLGLARVGARAALRLALSLVRRAWRCGEDADVCSALLQDALDAVRALPDAALYAGAGAANTPKSQRIWAEVVDSAANELGCNVPLGDWRTSICVWVELCARRAELPALLKAADVLVTLPPRQKRQPDNRITLEDCTAPLGPFLRRMAKVPAPNPIINNEPTTDPNPTATYLKITLEDCTAPLGPFLRRMAKVPAPNPIINNEPTTDPNPTATYLKELNIPSGDGLMSVRKAGIALLCHLDRLGTPLLPPLKGFCTESAQEVVSVGVGSISLGMLRIQQVACAEKLALLLTHDGAIYTLPYDTMTPHLVPG</sequence>
<dbReference type="Proteomes" id="UP000037510">
    <property type="component" value="Unassembled WGS sequence"/>
</dbReference>
<gene>
    <name evidence="1" type="ORF">OBRU01_23353</name>
</gene>
<protein>
    <submittedName>
        <fullName evidence="1">Putative E3 ubiquitin-protein ligase HERC2</fullName>
    </submittedName>
</protein>
<accession>A0A0L7KPG0</accession>
<dbReference type="EMBL" id="JTDY01007695">
    <property type="protein sequence ID" value="KOB65005.1"/>
    <property type="molecule type" value="Genomic_DNA"/>
</dbReference>